<reference evidence="1 2" key="1">
    <citation type="journal article" date="2021" name="Syst. Appl. Microbiol.">
        <title>Persephonella atlantica sp. nov.: How to adapt to physico-chemical gradients in high temperature hydrothermal habitats.</title>
        <authorList>
            <person name="Francois D.X."/>
            <person name="Godfroy A."/>
            <person name="Mathien C."/>
            <person name="Aube J."/>
            <person name="Cathalot C."/>
            <person name="Lesongeur F."/>
            <person name="L'Haridon S."/>
            <person name="Philippon X."/>
            <person name="Roussel E.G."/>
        </authorList>
    </citation>
    <scope>NUCLEOTIDE SEQUENCE [LARGE SCALE GENOMIC DNA]</scope>
    <source>
        <strain evidence="1 2">MO1340</strain>
    </source>
</reference>
<dbReference type="InterPro" id="IPR036390">
    <property type="entry name" value="WH_DNA-bd_sf"/>
</dbReference>
<keyword evidence="2" id="KW-1185">Reference proteome</keyword>
<accession>A0ABS1GKC6</accession>
<dbReference type="Pfam" id="PF13730">
    <property type="entry name" value="HTH_36"/>
    <property type="match status" value="1"/>
</dbReference>
<evidence type="ECO:0000313" key="1">
    <source>
        <dbReference type="EMBL" id="MBK3333388.1"/>
    </source>
</evidence>
<dbReference type="Proteomes" id="UP000772812">
    <property type="component" value="Unassembled WGS sequence"/>
</dbReference>
<evidence type="ECO:0000313" key="2">
    <source>
        <dbReference type="Proteomes" id="UP000772812"/>
    </source>
</evidence>
<organism evidence="1 2">
    <name type="scientific">Persephonella atlantica</name>
    <dbReference type="NCBI Taxonomy" id="2699429"/>
    <lineage>
        <taxon>Bacteria</taxon>
        <taxon>Pseudomonadati</taxon>
        <taxon>Aquificota</taxon>
        <taxon>Aquificia</taxon>
        <taxon>Aquificales</taxon>
        <taxon>Hydrogenothermaceae</taxon>
        <taxon>Persephonella</taxon>
    </lineage>
</organism>
<sequence length="547" mass="65428">MFIKNKSDVDLYAKKIYAYIISSKSKEYVEFVQKLLKIKIEDAINIVIADIHDYFCEHVNSCESMYIYENLSVREINESEYINDIAFFRYVNESFSTSTKEMNLYFILKYILLKLFDVNVNILYALQSKNKDANAHVKYIIAKYTNANIKITRNVASKLCHKVNRSISLHEFLLLYEKYVENQIEKFETETITKEEIKLTNTDLLVYYYFMSFSKCFVKTKIEEIARDCKISTATVSRAIRKLVQAQKIKVHKKNNRNIYEIIDYKIIDYKEKQQKEYSKVDISKSERNVKDIEIQTSESDYRKYKRNEKIDPETRYKLYLYRMKYREELENTKLKRLTKDDVLFFLINTENLMQNESLTLKQVLKIIKYADSNPRIKNPVGWLIARFMIGRGRFYFLLQKSKQNEKQEVTISKKYEYQKQENAKPNKYVYINEDLLYFAKKYNIPESDILSYLRKLKNLYGDNVSYIVEIYLANRLWKDSLSREEKQELISYAKRQISKFIVPPKPEEVKNTIKSIILGEIRSRYLTLSIEEKIKMKNASQCYDTS</sequence>
<dbReference type="RefSeq" id="WP_200675003.1">
    <property type="nucleotide sequence ID" value="NZ_JAACYA010000002.1"/>
</dbReference>
<name>A0ABS1GKC6_9AQUI</name>
<comment type="caution">
    <text evidence="1">The sequence shown here is derived from an EMBL/GenBank/DDBJ whole genome shotgun (WGS) entry which is preliminary data.</text>
</comment>
<gene>
    <name evidence="1" type="ORF">GWK41_09960</name>
</gene>
<dbReference type="EMBL" id="JAACYA010000002">
    <property type="protein sequence ID" value="MBK3333388.1"/>
    <property type="molecule type" value="Genomic_DNA"/>
</dbReference>
<dbReference type="SUPFAM" id="SSF46785">
    <property type="entry name" value="Winged helix' DNA-binding domain"/>
    <property type="match status" value="1"/>
</dbReference>
<dbReference type="InterPro" id="IPR036388">
    <property type="entry name" value="WH-like_DNA-bd_sf"/>
</dbReference>
<protein>
    <recommendedName>
        <fullName evidence="3">Helix-turn-helix type 11 domain-containing protein</fullName>
    </recommendedName>
</protein>
<dbReference type="Gene3D" id="1.10.10.10">
    <property type="entry name" value="Winged helix-like DNA-binding domain superfamily/Winged helix DNA-binding domain"/>
    <property type="match status" value="1"/>
</dbReference>
<proteinExistence type="predicted"/>
<evidence type="ECO:0008006" key="3">
    <source>
        <dbReference type="Google" id="ProtNLM"/>
    </source>
</evidence>